<accession>A0A0W4ZIB4</accession>
<sequence length="604" mass="68861">MKSKQSSQGSTLIYTATKGENESNEQVDISEFDPTGQTCPPGGKPRVTTTFWEDEGTLCFQVEAKSVCVARREDNDMVNGTKLLNVAGMSRGKRDGILKGEKVRSVVKVGAMHLKGVWISFERALEFANKERITDLLYPLFVTNIKAFLYHPTNYVRTTAVMAAAQHLQMLRLSRNRNHSVARRLKERQMTPPHTAPILMNRRWSQEGALPNNTSTYMNASTVTQSLPVTPVTTPPGYFLRSTVQSSEERPQNYVFSYSEPRNKICHRKQFQQTYGIPVSRSLWGISRERRASASSLSLDHEELKQTYEEDYIKQHPPLYREIFSQQNQPFHELMVQNPSLLSPVAHEYIQKEGINANSGVSMTLPGPAYQASDDASTINSQSSYSYQSVDDTYLYLPNTTNMPSTLNDLDPGQTTSTHFPITTAINQWEQRDVLSPKRYSIGHNKQHSIFTKTWSPQTWKEASRCNDFYHQIVDTNLNNRLSRSTSIDQAYLSLRNVSDDHQNDYSNIHLNTESITNKDETNGFNNAKYIEQDMSVSSNFNSTLLSDVSDMKVNMFSNMKPHKRRKTIHEYMPILIQDNLTNVNLNQNVQDVEANRCHLILDI</sequence>
<dbReference type="GeneID" id="28936740"/>
<dbReference type="InterPro" id="IPR029790">
    <property type="entry name" value="EFG1/Phd1/StuA"/>
</dbReference>
<name>A0A0W4ZIB4_PNEC8</name>
<dbReference type="GO" id="GO:0043565">
    <property type="term" value="F:sequence-specific DNA binding"/>
    <property type="evidence" value="ECO:0007669"/>
    <property type="project" value="TreeGrafter"/>
</dbReference>
<reference evidence="8" key="1">
    <citation type="journal article" date="2016" name="Nat. Commun.">
        <title>Genome analysis of three Pneumocystis species reveals adaptation mechanisms to life exclusively in mammalian hosts.</title>
        <authorList>
            <person name="Ma L."/>
            <person name="Chen Z."/>
            <person name="Huang D.W."/>
            <person name="Kutty G."/>
            <person name="Ishihara M."/>
            <person name="Wang H."/>
            <person name="Abouelleil A."/>
            <person name="Bishop L."/>
            <person name="Davey E."/>
            <person name="Deng R."/>
            <person name="Deng X."/>
            <person name="Fan L."/>
            <person name="Fantoni G."/>
            <person name="Fitzgerald M."/>
            <person name="Gogineni E."/>
            <person name="Goldberg J.M."/>
            <person name="Handley G."/>
            <person name="Hu X."/>
            <person name="Huber C."/>
            <person name="Jiao X."/>
            <person name="Jones K."/>
            <person name="Levin J.Z."/>
            <person name="Liu Y."/>
            <person name="Macdonald P."/>
            <person name="Melnikov A."/>
            <person name="Raley C."/>
            <person name="Sassi M."/>
            <person name="Sherman B.T."/>
            <person name="Song X."/>
            <person name="Sykes S."/>
            <person name="Tran B."/>
            <person name="Walsh L."/>
            <person name="Xia Y."/>
            <person name="Yang J."/>
            <person name="Young S."/>
            <person name="Zeng Q."/>
            <person name="Zheng X."/>
            <person name="Stephens R."/>
            <person name="Nusbaum C."/>
            <person name="Birren B.W."/>
            <person name="Azadi P."/>
            <person name="Lempicki R.A."/>
            <person name="Cuomo C.A."/>
            <person name="Kovacs J.A."/>
        </authorList>
    </citation>
    <scope>NUCLEOTIDE SEQUENCE [LARGE SCALE GENOMIC DNA]</scope>
    <source>
        <strain evidence="8">B80</strain>
    </source>
</reference>
<feature type="compositionally biased region" description="Polar residues" evidence="5">
    <location>
        <begin position="1"/>
        <end position="14"/>
    </location>
</feature>
<dbReference type="GO" id="GO:0045944">
    <property type="term" value="P:positive regulation of transcription by RNA polymerase II"/>
    <property type="evidence" value="ECO:0007669"/>
    <property type="project" value="TreeGrafter"/>
</dbReference>
<evidence type="ECO:0000256" key="4">
    <source>
        <dbReference type="ARBA" id="ARBA00023163"/>
    </source>
</evidence>
<protein>
    <recommendedName>
        <fullName evidence="6">HTH APSES-type domain-containing protein</fullName>
    </recommendedName>
</protein>
<evidence type="ECO:0000256" key="1">
    <source>
        <dbReference type="ARBA" id="ARBA00007247"/>
    </source>
</evidence>
<keyword evidence="4" id="KW-0804">Transcription</keyword>
<dbReference type="AlphaFoldDB" id="A0A0W4ZIB4"/>
<dbReference type="SMART" id="SM01252">
    <property type="entry name" value="KilA-N"/>
    <property type="match status" value="1"/>
</dbReference>
<dbReference type="RefSeq" id="XP_018225824.1">
    <property type="nucleotide sequence ID" value="XM_018370537.1"/>
</dbReference>
<keyword evidence="2" id="KW-0805">Transcription regulation</keyword>
<evidence type="ECO:0000256" key="5">
    <source>
        <dbReference type="SAM" id="MobiDB-lite"/>
    </source>
</evidence>
<gene>
    <name evidence="7" type="ORF">T552_01976</name>
</gene>
<dbReference type="PANTHER" id="PTHR47792:SF1">
    <property type="entry name" value="PROTEIN SOK2-RELATED"/>
    <property type="match status" value="1"/>
</dbReference>
<keyword evidence="8" id="KW-1185">Reference proteome</keyword>
<dbReference type="SUPFAM" id="SSF54616">
    <property type="entry name" value="DNA-binding domain of Mlu1-box binding protein MBP1"/>
    <property type="match status" value="1"/>
</dbReference>
<dbReference type="GO" id="GO:0005634">
    <property type="term" value="C:nucleus"/>
    <property type="evidence" value="ECO:0007669"/>
    <property type="project" value="TreeGrafter"/>
</dbReference>
<dbReference type="PANTHER" id="PTHR47792">
    <property type="entry name" value="PROTEIN SOK2-RELATED"/>
    <property type="match status" value="1"/>
</dbReference>
<organism evidence="7 8">
    <name type="scientific">Pneumocystis carinii (strain B80)</name>
    <name type="common">Rat pneumocystis pneumonia agent</name>
    <name type="synonym">Pneumocystis carinii f. sp. carinii</name>
    <dbReference type="NCBI Taxonomy" id="1408658"/>
    <lineage>
        <taxon>Eukaryota</taxon>
        <taxon>Fungi</taxon>
        <taxon>Dikarya</taxon>
        <taxon>Ascomycota</taxon>
        <taxon>Taphrinomycotina</taxon>
        <taxon>Pneumocystomycetes</taxon>
        <taxon>Pneumocystaceae</taxon>
        <taxon>Pneumocystis</taxon>
    </lineage>
</organism>
<comment type="caution">
    <text evidence="7">The sequence shown here is derived from an EMBL/GenBank/DDBJ whole genome shotgun (WGS) entry which is preliminary data.</text>
</comment>
<dbReference type="PROSITE" id="PS51299">
    <property type="entry name" value="HTH_APSES"/>
    <property type="match status" value="1"/>
</dbReference>
<dbReference type="Proteomes" id="UP000054454">
    <property type="component" value="Unassembled WGS sequence"/>
</dbReference>
<evidence type="ECO:0000256" key="3">
    <source>
        <dbReference type="ARBA" id="ARBA00023125"/>
    </source>
</evidence>
<dbReference type="InterPro" id="IPR018004">
    <property type="entry name" value="KilA/APSES_HTH"/>
</dbReference>
<feature type="domain" description="HTH APSES-type" evidence="6">
    <location>
        <begin position="46"/>
        <end position="152"/>
    </location>
</feature>
<keyword evidence="3" id="KW-0238">DNA-binding</keyword>
<dbReference type="VEuPathDB" id="FungiDB:T552_01976"/>
<evidence type="ECO:0000259" key="6">
    <source>
        <dbReference type="PROSITE" id="PS51299"/>
    </source>
</evidence>
<proteinExistence type="inferred from homology"/>
<dbReference type="FunFam" id="3.10.260.10:FF:000003">
    <property type="entry name" value="Ascospore maturation 1 protein"/>
    <property type="match status" value="1"/>
</dbReference>
<dbReference type="Gene3D" id="3.10.260.10">
    <property type="entry name" value="Transcription regulator HTH, APSES-type DNA-binding domain"/>
    <property type="match status" value="1"/>
</dbReference>
<dbReference type="EMBL" id="LFVZ01000008">
    <property type="protein sequence ID" value="KTW28115.1"/>
    <property type="molecule type" value="Genomic_DNA"/>
</dbReference>
<feature type="region of interest" description="Disordered" evidence="5">
    <location>
        <begin position="1"/>
        <end position="44"/>
    </location>
</feature>
<comment type="similarity">
    <text evidence="1">Belongs to the EFG1/PHD1/stuA family.</text>
</comment>
<evidence type="ECO:0000256" key="2">
    <source>
        <dbReference type="ARBA" id="ARBA00023015"/>
    </source>
</evidence>
<evidence type="ECO:0000313" key="8">
    <source>
        <dbReference type="Proteomes" id="UP000054454"/>
    </source>
</evidence>
<feature type="compositionally biased region" description="Acidic residues" evidence="5">
    <location>
        <begin position="22"/>
        <end position="31"/>
    </location>
</feature>
<dbReference type="OrthoDB" id="5407653at2759"/>
<dbReference type="GO" id="GO:0003700">
    <property type="term" value="F:DNA-binding transcription factor activity"/>
    <property type="evidence" value="ECO:0007669"/>
    <property type="project" value="TreeGrafter"/>
</dbReference>
<dbReference type="Pfam" id="PF04383">
    <property type="entry name" value="KilA-N"/>
    <property type="match status" value="1"/>
</dbReference>
<dbReference type="InterPro" id="IPR036887">
    <property type="entry name" value="HTH_APSES_sf"/>
</dbReference>
<evidence type="ECO:0000313" key="7">
    <source>
        <dbReference type="EMBL" id="KTW28115.1"/>
    </source>
</evidence>
<dbReference type="InterPro" id="IPR003163">
    <property type="entry name" value="Tscrpt_reg_HTH_APSES-type"/>
</dbReference>